<dbReference type="Gene3D" id="3.60.15.10">
    <property type="entry name" value="Ribonuclease Z/Hydroxyacylglutathione hydrolase-like"/>
    <property type="match status" value="1"/>
</dbReference>
<gene>
    <name evidence="3" type="ORF">FB471_3006</name>
</gene>
<evidence type="ECO:0000313" key="3">
    <source>
        <dbReference type="EMBL" id="TQJ03251.1"/>
    </source>
</evidence>
<dbReference type="GO" id="GO:0008270">
    <property type="term" value="F:zinc ion binding"/>
    <property type="evidence" value="ECO:0007669"/>
    <property type="project" value="InterPro"/>
</dbReference>
<evidence type="ECO:0000259" key="2">
    <source>
        <dbReference type="Pfam" id="PF12706"/>
    </source>
</evidence>
<dbReference type="Proteomes" id="UP000320876">
    <property type="component" value="Unassembled WGS sequence"/>
</dbReference>
<accession>A0A542DJH4</accession>
<comment type="caution">
    <text evidence="3">The sequence shown here is derived from an EMBL/GenBank/DDBJ whole genome shotgun (WGS) entry which is preliminary data.</text>
</comment>
<feature type="chain" id="PRO_5038863516" evidence="1">
    <location>
        <begin position="19"/>
        <end position="369"/>
    </location>
</feature>
<dbReference type="InterPro" id="IPR024884">
    <property type="entry name" value="NAPE-PLD"/>
</dbReference>
<dbReference type="PIRSF" id="PIRSF038896">
    <property type="entry name" value="NAPE-PLD"/>
    <property type="match status" value="1"/>
</dbReference>
<evidence type="ECO:0000256" key="1">
    <source>
        <dbReference type="SAM" id="SignalP"/>
    </source>
</evidence>
<dbReference type="GO" id="GO:0070290">
    <property type="term" value="F:N-acylphosphatidylethanolamine-specific phospholipase D activity"/>
    <property type="evidence" value="ECO:0007669"/>
    <property type="project" value="InterPro"/>
</dbReference>
<keyword evidence="4" id="KW-1185">Reference proteome</keyword>
<dbReference type="SUPFAM" id="SSF56281">
    <property type="entry name" value="Metallo-hydrolase/oxidoreductase"/>
    <property type="match status" value="1"/>
</dbReference>
<evidence type="ECO:0000313" key="4">
    <source>
        <dbReference type="Proteomes" id="UP000320876"/>
    </source>
</evidence>
<dbReference type="OrthoDB" id="9805728at2"/>
<dbReference type="Pfam" id="PF12706">
    <property type="entry name" value="Lactamase_B_2"/>
    <property type="match status" value="1"/>
</dbReference>
<dbReference type="InterPro" id="IPR036866">
    <property type="entry name" value="RibonucZ/Hydroxyglut_hydro"/>
</dbReference>
<dbReference type="EMBL" id="VFML01000001">
    <property type="protein sequence ID" value="TQJ03251.1"/>
    <property type="molecule type" value="Genomic_DNA"/>
</dbReference>
<dbReference type="InterPro" id="IPR001279">
    <property type="entry name" value="Metallo-B-lactamas"/>
</dbReference>
<protein>
    <submittedName>
        <fullName evidence="3">L-ascorbate metabolism protein UlaG (Beta-lactamase superfamily)</fullName>
    </submittedName>
</protein>
<sequence>MKLGRALGTAAAATAAAAAGVALRDVLVALGGRPNGADLERIRRSTRFREGKFHNLAPRQVMPPGTYRRVLRELLFGTQTRRPVAAVPIARPEPAPRGGPGELYLTWYGHASALAEIDGGRVLFDPVWSERCSPAGFLGPRRLHAPPCPLADLPPLDAIVISHDHYDHLDLASVRVLTGTQDAPFVVPLGVGAHLRRWRVPESRIIELDWAEQVELGGLRLTATAAQHFSGRRLTNDDTLWASWVVAGPRRRLFYTGDSGYFAGYAAIGAEYGPFDAALVQVGAYDVHWPDIHMTPEEGVRAHLDLRGGLLVPVHWATFNLALHDWTEPADRVWTEAKAQAVPLALPPPGERIDVDDPPPVDGWWQTLA</sequence>
<reference evidence="3 4" key="1">
    <citation type="submission" date="2019-06" db="EMBL/GenBank/DDBJ databases">
        <title>Sequencing the genomes of 1000 actinobacteria strains.</title>
        <authorList>
            <person name="Klenk H.-P."/>
        </authorList>
    </citation>
    <scope>NUCLEOTIDE SEQUENCE [LARGE SCALE GENOMIC DNA]</scope>
    <source>
        <strain evidence="3 4">DSM 45679</strain>
    </source>
</reference>
<proteinExistence type="predicted"/>
<keyword evidence="1" id="KW-0732">Signal</keyword>
<dbReference type="PANTHER" id="PTHR15032:SF4">
    <property type="entry name" value="N-ACYL-PHOSPHATIDYLETHANOLAMINE-HYDROLYZING PHOSPHOLIPASE D"/>
    <property type="match status" value="1"/>
</dbReference>
<dbReference type="AlphaFoldDB" id="A0A542DJH4"/>
<dbReference type="RefSeq" id="WP_141998837.1">
    <property type="nucleotide sequence ID" value="NZ_VFML01000001.1"/>
</dbReference>
<dbReference type="GO" id="GO:0005737">
    <property type="term" value="C:cytoplasm"/>
    <property type="evidence" value="ECO:0007669"/>
    <property type="project" value="TreeGrafter"/>
</dbReference>
<dbReference type="PANTHER" id="PTHR15032">
    <property type="entry name" value="N-ACYL-PHOSPHATIDYLETHANOLAMINE-HYDROLYZING PHOSPHOLIPASE D"/>
    <property type="match status" value="1"/>
</dbReference>
<feature type="domain" description="Metallo-beta-lactamase" evidence="2">
    <location>
        <begin position="121"/>
        <end position="316"/>
    </location>
</feature>
<feature type="signal peptide" evidence="1">
    <location>
        <begin position="1"/>
        <end position="18"/>
    </location>
</feature>
<organism evidence="3 4">
    <name type="scientific">Amycolatopsis cihanbeyliensis</name>
    <dbReference type="NCBI Taxonomy" id="1128664"/>
    <lineage>
        <taxon>Bacteria</taxon>
        <taxon>Bacillati</taxon>
        <taxon>Actinomycetota</taxon>
        <taxon>Actinomycetes</taxon>
        <taxon>Pseudonocardiales</taxon>
        <taxon>Pseudonocardiaceae</taxon>
        <taxon>Amycolatopsis</taxon>
    </lineage>
</organism>
<name>A0A542DJH4_AMYCI</name>